<organism evidence="1 2">
    <name type="scientific">Eumeta variegata</name>
    <name type="common">Bagworm moth</name>
    <name type="synonym">Eumeta japonica</name>
    <dbReference type="NCBI Taxonomy" id="151549"/>
    <lineage>
        <taxon>Eukaryota</taxon>
        <taxon>Metazoa</taxon>
        <taxon>Ecdysozoa</taxon>
        <taxon>Arthropoda</taxon>
        <taxon>Hexapoda</taxon>
        <taxon>Insecta</taxon>
        <taxon>Pterygota</taxon>
        <taxon>Neoptera</taxon>
        <taxon>Endopterygota</taxon>
        <taxon>Lepidoptera</taxon>
        <taxon>Glossata</taxon>
        <taxon>Ditrysia</taxon>
        <taxon>Tineoidea</taxon>
        <taxon>Psychidae</taxon>
        <taxon>Oiketicinae</taxon>
        <taxon>Eumeta</taxon>
    </lineage>
</organism>
<protein>
    <submittedName>
        <fullName evidence="1">Uncharacterized protein</fullName>
    </submittedName>
</protein>
<dbReference type="EMBL" id="BGZK01001187">
    <property type="protein sequence ID" value="GBP73806.1"/>
    <property type="molecule type" value="Genomic_DNA"/>
</dbReference>
<proteinExistence type="predicted"/>
<dbReference type="Proteomes" id="UP000299102">
    <property type="component" value="Unassembled WGS sequence"/>
</dbReference>
<dbReference type="AlphaFoldDB" id="A0A4C1YCI9"/>
<evidence type="ECO:0000313" key="2">
    <source>
        <dbReference type="Proteomes" id="UP000299102"/>
    </source>
</evidence>
<reference evidence="1 2" key="1">
    <citation type="journal article" date="2019" name="Commun. Biol.">
        <title>The bagworm genome reveals a unique fibroin gene that provides high tensile strength.</title>
        <authorList>
            <person name="Kono N."/>
            <person name="Nakamura H."/>
            <person name="Ohtoshi R."/>
            <person name="Tomita M."/>
            <person name="Numata K."/>
            <person name="Arakawa K."/>
        </authorList>
    </citation>
    <scope>NUCLEOTIDE SEQUENCE [LARGE SCALE GENOMIC DNA]</scope>
</reference>
<sequence>MVEWERRKAFGGPLSFEKASGKAILNGDVFKCSLTGDLPRERRARERQHHSARPHLRRLIADHCLPSSHLFVRRWLTRQRRGRRRHITRRAERYRPGP</sequence>
<accession>A0A4C1YCI9</accession>
<gene>
    <name evidence="1" type="ORF">EVAR_54858_1</name>
</gene>
<name>A0A4C1YCI9_EUMVA</name>
<comment type="caution">
    <text evidence="1">The sequence shown here is derived from an EMBL/GenBank/DDBJ whole genome shotgun (WGS) entry which is preliminary data.</text>
</comment>
<keyword evidence="2" id="KW-1185">Reference proteome</keyword>
<evidence type="ECO:0000313" key="1">
    <source>
        <dbReference type="EMBL" id="GBP73806.1"/>
    </source>
</evidence>